<evidence type="ECO:0000313" key="1">
    <source>
        <dbReference type="EMBL" id="MDN4596357.1"/>
    </source>
</evidence>
<reference evidence="1" key="1">
    <citation type="submission" date="2023-03" db="EMBL/GenBank/DDBJ databases">
        <title>MT1 and MT2 Draft Genomes of Novel Species.</title>
        <authorList>
            <person name="Venkateswaran K."/>
        </authorList>
    </citation>
    <scope>NUCLEOTIDE SEQUENCE</scope>
    <source>
        <strain evidence="1">F6_8S_P_1A</strain>
    </source>
</reference>
<keyword evidence="2" id="KW-1185">Reference proteome</keyword>
<organism evidence="1 2">
    <name type="scientific">Leifsonia virtsii</name>
    <dbReference type="NCBI Taxonomy" id="3035915"/>
    <lineage>
        <taxon>Bacteria</taxon>
        <taxon>Bacillati</taxon>
        <taxon>Actinomycetota</taxon>
        <taxon>Actinomycetes</taxon>
        <taxon>Micrococcales</taxon>
        <taxon>Microbacteriaceae</taxon>
        <taxon>Leifsonia</taxon>
    </lineage>
</organism>
<dbReference type="RefSeq" id="WP_301216339.1">
    <property type="nucleotide sequence ID" value="NZ_JAROCB010000001.1"/>
</dbReference>
<sequence>MTAVLVSTYRPLTHRVALRLGRALTAWGDRPLAREAHHADRVALVERARHDATRTLPQLPR</sequence>
<evidence type="ECO:0000313" key="2">
    <source>
        <dbReference type="Proteomes" id="UP001174210"/>
    </source>
</evidence>
<protein>
    <submittedName>
        <fullName evidence="1">Uncharacterized protein</fullName>
    </submittedName>
</protein>
<dbReference type="EMBL" id="JAROCB010000001">
    <property type="protein sequence ID" value="MDN4596357.1"/>
    <property type="molecule type" value="Genomic_DNA"/>
</dbReference>
<name>A0ABT8IVC6_9MICO</name>
<proteinExistence type="predicted"/>
<gene>
    <name evidence="1" type="ORF">P5G59_04320</name>
</gene>
<dbReference type="Proteomes" id="UP001174210">
    <property type="component" value="Unassembled WGS sequence"/>
</dbReference>
<comment type="caution">
    <text evidence="1">The sequence shown here is derived from an EMBL/GenBank/DDBJ whole genome shotgun (WGS) entry which is preliminary data.</text>
</comment>
<accession>A0ABT8IVC6</accession>